<feature type="compositionally biased region" description="Basic residues" evidence="1">
    <location>
        <begin position="73"/>
        <end position="86"/>
    </location>
</feature>
<protein>
    <submittedName>
        <fullName evidence="2">Uncharacterized protein</fullName>
    </submittedName>
</protein>
<gene>
    <name evidence="2" type="ORF">FA09DRAFT_15126</name>
</gene>
<reference evidence="2 3" key="1">
    <citation type="journal article" date="2018" name="Mol. Biol. Evol.">
        <title>Broad Genomic Sampling Reveals a Smut Pathogenic Ancestry of the Fungal Clade Ustilaginomycotina.</title>
        <authorList>
            <person name="Kijpornyongpan T."/>
            <person name="Mondo S.J."/>
            <person name="Barry K."/>
            <person name="Sandor L."/>
            <person name="Lee J."/>
            <person name="Lipzen A."/>
            <person name="Pangilinan J."/>
            <person name="LaButti K."/>
            <person name="Hainaut M."/>
            <person name="Henrissat B."/>
            <person name="Grigoriev I.V."/>
            <person name="Spatafora J.W."/>
            <person name="Aime M.C."/>
        </authorList>
    </citation>
    <scope>NUCLEOTIDE SEQUENCE [LARGE SCALE GENOMIC DNA]</scope>
    <source>
        <strain evidence="2 3">MCA 4186</strain>
    </source>
</reference>
<feature type="region of interest" description="Disordered" evidence="1">
    <location>
        <begin position="68"/>
        <end position="105"/>
    </location>
</feature>
<evidence type="ECO:0000313" key="3">
    <source>
        <dbReference type="Proteomes" id="UP000245946"/>
    </source>
</evidence>
<dbReference type="RefSeq" id="XP_025601707.1">
    <property type="nucleotide sequence ID" value="XM_025739185.1"/>
</dbReference>
<proteinExistence type="predicted"/>
<dbReference type="EMBL" id="KZ819283">
    <property type="protein sequence ID" value="PWO01429.1"/>
    <property type="molecule type" value="Genomic_DNA"/>
</dbReference>
<evidence type="ECO:0000313" key="2">
    <source>
        <dbReference type="EMBL" id="PWO01429.1"/>
    </source>
</evidence>
<organism evidence="2 3">
    <name type="scientific">Tilletiopsis washingtonensis</name>
    <dbReference type="NCBI Taxonomy" id="58919"/>
    <lineage>
        <taxon>Eukaryota</taxon>
        <taxon>Fungi</taxon>
        <taxon>Dikarya</taxon>
        <taxon>Basidiomycota</taxon>
        <taxon>Ustilaginomycotina</taxon>
        <taxon>Exobasidiomycetes</taxon>
        <taxon>Entylomatales</taxon>
        <taxon>Entylomatales incertae sedis</taxon>
        <taxon>Tilletiopsis</taxon>
    </lineage>
</organism>
<evidence type="ECO:0000256" key="1">
    <source>
        <dbReference type="SAM" id="MobiDB-lite"/>
    </source>
</evidence>
<feature type="compositionally biased region" description="Basic residues" evidence="1">
    <location>
        <begin position="93"/>
        <end position="103"/>
    </location>
</feature>
<dbReference type="GeneID" id="37266731"/>
<keyword evidence="3" id="KW-1185">Reference proteome</keyword>
<accession>A0A316ZJW2</accession>
<dbReference type="Proteomes" id="UP000245946">
    <property type="component" value="Unassembled WGS sequence"/>
</dbReference>
<dbReference type="AlphaFoldDB" id="A0A316ZJW2"/>
<name>A0A316ZJW2_9BASI</name>
<sequence>MQSLLAAVSRAAAALAQHCALSFSRAAAALASLLAAGCASPAMSLRRSARESIMRAESLTRALARATSGRCSTRGHRTAPCRRSARRATAARAPKRPPRRARRAAAPVAWPLPPHTSVVVNKIQSTRRNSGWLIVQKVLDADAERVIKRRRRGLSGRGALARRRSTARPAALVLQRLLRRTLGGRRGRG</sequence>